<evidence type="ECO:0000256" key="6">
    <source>
        <dbReference type="ARBA" id="ARBA00023242"/>
    </source>
</evidence>
<evidence type="ECO:0000256" key="1">
    <source>
        <dbReference type="ARBA" id="ARBA00004123"/>
    </source>
</evidence>
<comment type="similarity">
    <text evidence="3">Belongs to the histone H3 family.</text>
</comment>
<feature type="domain" description="Core Histone H2A/H2B/H3" evidence="8">
    <location>
        <begin position="126"/>
        <end position="212"/>
    </location>
</feature>
<evidence type="ECO:0000259" key="8">
    <source>
        <dbReference type="Pfam" id="PF00125"/>
    </source>
</evidence>
<dbReference type="Proteomes" id="UP001196413">
    <property type="component" value="Unassembled WGS sequence"/>
</dbReference>
<protein>
    <recommendedName>
        <fullName evidence="8">Core Histone H2A/H2B/H3 domain-containing protein</fullName>
    </recommendedName>
</protein>
<reference evidence="9" key="1">
    <citation type="submission" date="2021-06" db="EMBL/GenBank/DDBJ databases">
        <title>Parelaphostrongylus tenuis whole genome reference sequence.</title>
        <authorList>
            <person name="Garwood T.J."/>
            <person name="Larsen P.A."/>
            <person name="Fountain-Jones N.M."/>
            <person name="Garbe J.R."/>
            <person name="Macchietto M.G."/>
            <person name="Kania S.A."/>
            <person name="Gerhold R.W."/>
            <person name="Richards J.E."/>
            <person name="Wolf T.M."/>
        </authorList>
    </citation>
    <scope>NUCLEOTIDE SEQUENCE</scope>
    <source>
        <strain evidence="9">MNPRO001-30</strain>
        <tissue evidence="9">Meninges</tissue>
    </source>
</reference>
<dbReference type="EMBL" id="JAHQIW010006987">
    <property type="protein sequence ID" value="KAJ1371501.1"/>
    <property type="molecule type" value="Genomic_DNA"/>
</dbReference>
<dbReference type="Gene3D" id="1.10.20.10">
    <property type="entry name" value="Histone, subunit A"/>
    <property type="match status" value="1"/>
</dbReference>
<evidence type="ECO:0000313" key="9">
    <source>
        <dbReference type="EMBL" id="KAJ1371501.1"/>
    </source>
</evidence>
<dbReference type="Pfam" id="PF00125">
    <property type="entry name" value="Histone"/>
    <property type="match status" value="1"/>
</dbReference>
<keyword evidence="6" id="KW-0539">Nucleus</keyword>
<dbReference type="InterPro" id="IPR000164">
    <property type="entry name" value="Histone_H3/CENP-A"/>
</dbReference>
<dbReference type="GO" id="GO:0005634">
    <property type="term" value="C:nucleus"/>
    <property type="evidence" value="ECO:0007669"/>
    <property type="project" value="UniProtKB-SubCell"/>
</dbReference>
<sequence>MKKAACMPNGEEVYRRQPSPEVPAEFAPLISEILTVCSTMARIKKTARMSSAGKVYCKQPSPEVTRDFAQHTGEDLTICSKMAPIKKITQVSTAGKVHRKQPLSRGASQFCSGHKWCKEALQLSPKSRDSLKILRYRKSKESLIHKLPFQRLVCKIGWAFKTSIQLESSAVLAVQEASESYLAALFEDANLCVILSKRNTVIPKDIQLARRIRAE</sequence>
<dbReference type="SUPFAM" id="SSF47113">
    <property type="entry name" value="Histone-fold"/>
    <property type="match status" value="1"/>
</dbReference>
<dbReference type="GO" id="GO:0030527">
    <property type="term" value="F:structural constituent of chromatin"/>
    <property type="evidence" value="ECO:0007669"/>
    <property type="project" value="InterPro"/>
</dbReference>
<dbReference type="PRINTS" id="PR00622">
    <property type="entry name" value="HISTONEH3"/>
</dbReference>
<dbReference type="FunFam" id="1.10.20.10:FF:000085">
    <property type="entry name" value="Histone H3.2"/>
    <property type="match status" value="1"/>
</dbReference>
<dbReference type="PANTHER" id="PTHR11426">
    <property type="entry name" value="HISTONE H3"/>
    <property type="match status" value="1"/>
</dbReference>
<evidence type="ECO:0000256" key="2">
    <source>
        <dbReference type="ARBA" id="ARBA00004286"/>
    </source>
</evidence>
<dbReference type="SMART" id="SM00428">
    <property type="entry name" value="H3"/>
    <property type="match status" value="1"/>
</dbReference>
<evidence type="ECO:0000256" key="5">
    <source>
        <dbReference type="ARBA" id="ARBA00023125"/>
    </source>
</evidence>
<keyword evidence="5" id="KW-0238">DNA-binding</keyword>
<comment type="subcellular location">
    <subcellularLocation>
        <location evidence="2">Chromosome</location>
    </subcellularLocation>
    <subcellularLocation>
        <location evidence="1">Nucleus</location>
    </subcellularLocation>
</comment>
<dbReference type="InterPro" id="IPR009072">
    <property type="entry name" value="Histone-fold"/>
</dbReference>
<dbReference type="GO" id="GO:0003677">
    <property type="term" value="F:DNA binding"/>
    <property type="evidence" value="ECO:0007669"/>
    <property type="project" value="UniProtKB-KW"/>
</dbReference>
<evidence type="ECO:0000313" key="10">
    <source>
        <dbReference type="Proteomes" id="UP001196413"/>
    </source>
</evidence>
<dbReference type="GO" id="GO:0046982">
    <property type="term" value="F:protein heterodimerization activity"/>
    <property type="evidence" value="ECO:0007669"/>
    <property type="project" value="InterPro"/>
</dbReference>
<name>A0AAD5R8Q5_PARTN</name>
<keyword evidence="7" id="KW-0544">Nucleosome core</keyword>
<organism evidence="9 10">
    <name type="scientific">Parelaphostrongylus tenuis</name>
    <name type="common">Meningeal worm</name>
    <dbReference type="NCBI Taxonomy" id="148309"/>
    <lineage>
        <taxon>Eukaryota</taxon>
        <taxon>Metazoa</taxon>
        <taxon>Ecdysozoa</taxon>
        <taxon>Nematoda</taxon>
        <taxon>Chromadorea</taxon>
        <taxon>Rhabditida</taxon>
        <taxon>Rhabditina</taxon>
        <taxon>Rhabditomorpha</taxon>
        <taxon>Strongyloidea</taxon>
        <taxon>Metastrongylidae</taxon>
        <taxon>Parelaphostrongylus</taxon>
    </lineage>
</organism>
<keyword evidence="10" id="KW-1185">Reference proteome</keyword>
<accession>A0AAD5R8Q5</accession>
<evidence type="ECO:0000256" key="3">
    <source>
        <dbReference type="ARBA" id="ARBA00010343"/>
    </source>
</evidence>
<gene>
    <name evidence="9" type="ORF">KIN20_033466</name>
</gene>
<comment type="caution">
    <text evidence="9">The sequence shown here is derived from an EMBL/GenBank/DDBJ whole genome shotgun (WGS) entry which is preliminary data.</text>
</comment>
<dbReference type="AlphaFoldDB" id="A0AAD5R8Q5"/>
<evidence type="ECO:0000256" key="4">
    <source>
        <dbReference type="ARBA" id="ARBA00022454"/>
    </source>
</evidence>
<keyword evidence="4" id="KW-0158">Chromosome</keyword>
<evidence type="ECO:0000256" key="7">
    <source>
        <dbReference type="ARBA" id="ARBA00023269"/>
    </source>
</evidence>
<proteinExistence type="inferred from homology"/>
<dbReference type="GO" id="GO:0000786">
    <property type="term" value="C:nucleosome"/>
    <property type="evidence" value="ECO:0007669"/>
    <property type="project" value="UniProtKB-KW"/>
</dbReference>
<dbReference type="InterPro" id="IPR007125">
    <property type="entry name" value="H2A/H2B/H3"/>
</dbReference>